<dbReference type="EMBL" id="VDUX01000002">
    <property type="protein sequence ID" value="TXL62048.1"/>
    <property type="molecule type" value="Genomic_DNA"/>
</dbReference>
<protein>
    <submittedName>
        <fullName evidence="1">Uncharacterized protein</fullName>
    </submittedName>
</protein>
<gene>
    <name evidence="1" type="ORF">FHP06_04875</name>
</gene>
<dbReference type="RefSeq" id="WP_147684346.1">
    <property type="nucleotide sequence ID" value="NZ_VDUX01000002.1"/>
</dbReference>
<name>A0A5C8NLC1_9ACTN</name>
<sequence>MTWDAYNRRKPVLREVLALADRRRDELTVDDVFTAVPEAREVFDDATDLLLDVQLMWFQRLNGQMELQLTEGDDTSEMTAITAWIRAAEAMPGARALLDANAHRPELTKAFGLERAFLAEASGVPGQQIVDAARDAALAAPAEADDRPLGFIGRLRGALAA</sequence>
<evidence type="ECO:0000313" key="1">
    <source>
        <dbReference type="EMBL" id="TXL62048.1"/>
    </source>
</evidence>
<organism evidence="1 2">
    <name type="scientific">Aeromicrobium terrae</name>
    <dbReference type="NCBI Taxonomy" id="2498846"/>
    <lineage>
        <taxon>Bacteria</taxon>
        <taxon>Bacillati</taxon>
        <taxon>Actinomycetota</taxon>
        <taxon>Actinomycetes</taxon>
        <taxon>Propionibacteriales</taxon>
        <taxon>Nocardioidaceae</taxon>
        <taxon>Aeromicrobium</taxon>
    </lineage>
</organism>
<comment type="caution">
    <text evidence="1">The sequence shown here is derived from an EMBL/GenBank/DDBJ whole genome shotgun (WGS) entry which is preliminary data.</text>
</comment>
<reference evidence="1 2" key="1">
    <citation type="submission" date="2019-06" db="EMBL/GenBank/DDBJ databases">
        <title>Aeromicrobium sp. nov., isolated from a maize field.</title>
        <authorList>
            <person name="Lin S.-Y."/>
            <person name="Tsai C.-F."/>
            <person name="Young C.-C."/>
        </authorList>
    </citation>
    <scope>NUCLEOTIDE SEQUENCE [LARGE SCALE GENOMIC DNA]</scope>
    <source>
        <strain evidence="1 2">CC-CFT486</strain>
    </source>
</reference>
<dbReference type="Proteomes" id="UP000321571">
    <property type="component" value="Unassembled WGS sequence"/>
</dbReference>
<evidence type="ECO:0000313" key="2">
    <source>
        <dbReference type="Proteomes" id="UP000321571"/>
    </source>
</evidence>
<keyword evidence="2" id="KW-1185">Reference proteome</keyword>
<dbReference type="AlphaFoldDB" id="A0A5C8NLC1"/>
<accession>A0A5C8NLC1</accession>
<dbReference type="OrthoDB" id="3773711at2"/>
<proteinExistence type="predicted"/>